<organism evidence="1 2">
    <name type="scientific">Trifolium medium</name>
    <dbReference type="NCBI Taxonomy" id="97028"/>
    <lineage>
        <taxon>Eukaryota</taxon>
        <taxon>Viridiplantae</taxon>
        <taxon>Streptophyta</taxon>
        <taxon>Embryophyta</taxon>
        <taxon>Tracheophyta</taxon>
        <taxon>Spermatophyta</taxon>
        <taxon>Magnoliopsida</taxon>
        <taxon>eudicotyledons</taxon>
        <taxon>Gunneridae</taxon>
        <taxon>Pentapetalae</taxon>
        <taxon>rosids</taxon>
        <taxon>fabids</taxon>
        <taxon>Fabales</taxon>
        <taxon>Fabaceae</taxon>
        <taxon>Papilionoideae</taxon>
        <taxon>50 kb inversion clade</taxon>
        <taxon>NPAAA clade</taxon>
        <taxon>Hologalegina</taxon>
        <taxon>IRL clade</taxon>
        <taxon>Trifolieae</taxon>
        <taxon>Trifolium</taxon>
    </lineage>
</organism>
<dbReference type="Proteomes" id="UP000265520">
    <property type="component" value="Unassembled WGS sequence"/>
</dbReference>
<dbReference type="AlphaFoldDB" id="A0A392TSP7"/>
<proteinExistence type="predicted"/>
<protein>
    <submittedName>
        <fullName evidence="1">Uncharacterized protein</fullName>
    </submittedName>
</protein>
<feature type="non-terminal residue" evidence="1">
    <location>
        <position position="74"/>
    </location>
</feature>
<evidence type="ECO:0000313" key="1">
    <source>
        <dbReference type="EMBL" id="MCI63477.1"/>
    </source>
</evidence>
<reference evidence="1 2" key="1">
    <citation type="journal article" date="2018" name="Front. Plant Sci.">
        <title>Red Clover (Trifolium pratense) and Zigzag Clover (T. medium) - A Picture of Genomic Similarities and Differences.</title>
        <authorList>
            <person name="Dluhosova J."/>
            <person name="Istvanek J."/>
            <person name="Nedelnik J."/>
            <person name="Repkova J."/>
        </authorList>
    </citation>
    <scope>NUCLEOTIDE SEQUENCE [LARGE SCALE GENOMIC DNA]</scope>
    <source>
        <strain evidence="2">cv. 10/8</strain>
        <tissue evidence="1">Leaf</tissue>
    </source>
</reference>
<dbReference type="EMBL" id="LXQA010637862">
    <property type="protein sequence ID" value="MCI63477.1"/>
    <property type="molecule type" value="Genomic_DNA"/>
</dbReference>
<comment type="caution">
    <text evidence="1">The sequence shown here is derived from an EMBL/GenBank/DDBJ whole genome shotgun (WGS) entry which is preliminary data.</text>
</comment>
<accession>A0A392TSP7</accession>
<name>A0A392TSP7_9FABA</name>
<keyword evidence="2" id="KW-1185">Reference proteome</keyword>
<sequence>MENEKFLRELEYMLSPQELEYMLSPDYDTLTTNQASFEKSEAQVGNFIENAYDLEEQLVKIGMRQHAIVEQEES</sequence>
<evidence type="ECO:0000313" key="2">
    <source>
        <dbReference type="Proteomes" id="UP000265520"/>
    </source>
</evidence>